<dbReference type="InterPro" id="IPR033309">
    <property type="entry name" value="Mus81"/>
</dbReference>
<proteinExistence type="predicted"/>
<protein>
    <recommendedName>
        <fullName evidence="2">ERCC4 domain-containing protein</fullName>
    </recommendedName>
</protein>
<dbReference type="AlphaFoldDB" id="A0A6C0EAP1"/>
<dbReference type="GO" id="GO:0003677">
    <property type="term" value="F:DNA binding"/>
    <property type="evidence" value="ECO:0007669"/>
    <property type="project" value="InterPro"/>
</dbReference>
<dbReference type="SMART" id="SM00891">
    <property type="entry name" value="ERCC4"/>
    <property type="match status" value="1"/>
</dbReference>
<keyword evidence="1" id="KW-0378">Hydrolase</keyword>
<dbReference type="GO" id="GO:0005634">
    <property type="term" value="C:nucleus"/>
    <property type="evidence" value="ECO:0007669"/>
    <property type="project" value="TreeGrafter"/>
</dbReference>
<dbReference type="InterPro" id="IPR011335">
    <property type="entry name" value="Restrct_endonuc-II-like"/>
</dbReference>
<dbReference type="EMBL" id="MN739765">
    <property type="protein sequence ID" value="QHT25329.1"/>
    <property type="molecule type" value="Genomic_DNA"/>
</dbReference>
<dbReference type="InterPro" id="IPR047416">
    <property type="entry name" value="XPF_nuclease_Mus81"/>
</dbReference>
<dbReference type="GO" id="GO:0000727">
    <property type="term" value="P:double-strand break repair via break-induced replication"/>
    <property type="evidence" value="ECO:0007669"/>
    <property type="project" value="TreeGrafter"/>
</dbReference>
<dbReference type="GO" id="GO:0031573">
    <property type="term" value="P:mitotic intra-S DNA damage checkpoint signaling"/>
    <property type="evidence" value="ECO:0007669"/>
    <property type="project" value="TreeGrafter"/>
</dbReference>
<sequence length="303" mass="34771">MRIIIDERETALYEKCIELISRQTKPTDVKVEKQVLPIGDILFKTNLDKDLLIIERKTYMDLLASIKDGRYEEQSYRLSHSLDIHPHSVFYLLEGYLTQVYNSVERKIIYSAMTSLQFFKGFSIQRTANVSESAQWILYMAEKIDREFTKGHFPYYFLQPYTSTPRNGAKNVVNSIIDYENDGQKQTENVLENTIVMNDVPAKVLTTANYCSVVKKVKKDNITPDNIGEIILCQIPGISSVTAIAIMKQFSNFPTFIEELNKNPGCLDSIVLESNGKMRKISKAVCDNIRRFLLSSFEDGNQE</sequence>
<dbReference type="Gene3D" id="3.40.50.10130">
    <property type="match status" value="1"/>
</dbReference>
<dbReference type="PANTHER" id="PTHR13451">
    <property type="entry name" value="CLASS II CROSSOVER JUNCTION ENDONUCLEASE MUS81"/>
    <property type="match status" value="1"/>
</dbReference>
<dbReference type="PANTHER" id="PTHR13451:SF0">
    <property type="entry name" value="CROSSOVER JUNCTION ENDONUCLEASE MUS81"/>
    <property type="match status" value="1"/>
</dbReference>
<name>A0A6C0EAP1_9ZZZZ</name>
<evidence type="ECO:0000313" key="3">
    <source>
        <dbReference type="EMBL" id="QHT25329.1"/>
    </source>
</evidence>
<dbReference type="GO" id="GO:0008821">
    <property type="term" value="F:crossover junction DNA endonuclease activity"/>
    <property type="evidence" value="ECO:0007669"/>
    <property type="project" value="InterPro"/>
</dbReference>
<dbReference type="InterPro" id="IPR006166">
    <property type="entry name" value="ERCC4_domain"/>
</dbReference>
<evidence type="ECO:0000259" key="2">
    <source>
        <dbReference type="SMART" id="SM00891"/>
    </source>
</evidence>
<feature type="domain" description="ERCC4" evidence="2">
    <location>
        <begin position="2"/>
        <end position="97"/>
    </location>
</feature>
<dbReference type="Pfam" id="PF02732">
    <property type="entry name" value="ERCC4"/>
    <property type="match status" value="1"/>
</dbReference>
<dbReference type="GO" id="GO:0048476">
    <property type="term" value="C:Holliday junction resolvase complex"/>
    <property type="evidence" value="ECO:0007669"/>
    <property type="project" value="TreeGrafter"/>
</dbReference>
<accession>A0A6C0EAP1</accession>
<dbReference type="GO" id="GO:0048257">
    <property type="term" value="F:3'-flap endonuclease activity"/>
    <property type="evidence" value="ECO:0007669"/>
    <property type="project" value="TreeGrafter"/>
</dbReference>
<dbReference type="GO" id="GO:0000712">
    <property type="term" value="P:resolution of meiotic recombination intermediates"/>
    <property type="evidence" value="ECO:0007669"/>
    <property type="project" value="TreeGrafter"/>
</dbReference>
<dbReference type="CDD" id="cd20074">
    <property type="entry name" value="XPF_nuclease_Mus81"/>
    <property type="match status" value="1"/>
</dbReference>
<reference evidence="3" key="1">
    <citation type="journal article" date="2020" name="Nature">
        <title>Giant virus diversity and host interactions through global metagenomics.</title>
        <authorList>
            <person name="Schulz F."/>
            <person name="Roux S."/>
            <person name="Paez-Espino D."/>
            <person name="Jungbluth S."/>
            <person name="Walsh D.A."/>
            <person name="Denef V.J."/>
            <person name="McMahon K.D."/>
            <person name="Konstantinidis K.T."/>
            <person name="Eloe-Fadrosh E.A."/>
            <person name="Kyrpides N.C."/>
            <person name="Woyke T."/>
        </authorList>
    </citation>
    <scope>NUCLEOTIDE SEQUENCE</scope>
    <source>
        <strain evidence="3">GVMAG-M-3300023179-152</strain>
    </source>
</reference>
<dbReference type="GO" id="GO:0006308">
    <property type="term" value="P:DNA catabolic process"/>
    <property type="evidence" value="ECO:0007669"/>
    <property type="project" value="InterPro"/>
</dbReference>
<dbReference type="SUPFAM" id="SSF52980">
    <property type="entry name" value="Restriction endonuclease-like"/>
    <property type="match status" value="1"/>
</dbReference>
<evidence type="ECO:0000256" key="1">
    <source>
        <dbReference type="ARBA" id="ARBA00022801"/>
    </source>
</evidence>
<organism evidence="3">
    <name type="scientific">viral metagenome</name>
    <dbReference type="NCBI Taxonomy" id="1070528"/>
    <lineage>
        <taxon>unclassified sequences</taxon>
        <taxon>metagenomes</taxon>
        <taxon>organismal metagenomes</taxon>
    </lineage>
</organism>